<dbReference type="EMBL" id="CAFAAO010000005">
    <property type="protein sequence ID" value="CAB4799561.1"/>
    <property type="molecule type" value="Genomic_DNA"/>
</dbReference>
<feature type="domain" description="Chorismate-utilising enzyme C-terminal" evidence="6">
    <location>
        <begin position="161"/>
        <end position="411"/>
    </location>
</feature>
<evidence type="ECO:0000256" key="1">
    <source>
        <dbReference type="ARBA" id="ARBA00000799"/>
    </source>
</evidence>
<dbReference type="PANTHER" id="PTHR42839:SF2">
    <property type="entry name" value="ISOCHORISMATE SYNTHASE ENTC"/>
    <property type="match status" value="1"/>
</dbReference>
<dbReference type="NCBIfam" id="TIGR00543">
    <property type="entry name" value="isochor_syn"/>
    <property type="match status" value="1"/>
</dbReference>
<evidence type="ECO:0000256" key="4">
    <source>
        <dbReference type="ARBA" id="ARBA00023235"/>
    </source>
</evidence>
<dbReference type="EMBL" id="CAESAD010000001">
    <property type="protein sequence ID" value="CAB4331282.1"/>
    <property type="molecule type" value="Genomic_DNA"/>
</dbReference>
<dbReference type="EC" id="5.4.4.2" evidence="3"/>
<keyword evidence="4" id="KW-0413">Isomerase</keyword>
<name>A0A6J5YLM1_9ZZZZ</name>
<dbReference type="SUPFAM" id="SSF56322">
    <property type="entry name" value="ADC synthase"/>
    <property type="match status" value="1"/>
</dbReference>
<evidence type="ECO:0000256" key="2">
    <source>
        <dbReference type="ARBA" id="ARBA00005297"/>
    </source>
</evidence>
<comment type="similarity">
    <text evidence="2">Belongs to the isochorismate synthase family.</text>
</comment>
<dbReference type="PANTHER" id="PTHR42839">
    <property type="entry name" value="ISOCHORISMATE SYNTHASE ENTC"/>
    <property type="match status" value="1"/>
</dbReference>
<dbReference type="EMBL" id="CAEZZD010000119">
    <property type="protein sequence ID" value="CAB4752923.1"/>
    <property type="molecule type" value="Genomic_DNA"/>
</dbReference>
<dbReference type="InterPro" id="IPR005801">
    <property type="entry name" value="ADC_synthase"/>
</dbReference>
<gene>
    <name evidence="9" type="ORF">UFOPK2648_00586</name>
    <name evidence="10" type="ORF">UFOPK2824_00794</name>
    <name evidence="11" type="ORF">UFOPK3037_00537</name>
    <name evidence="12" type="ORF">UFOPK3278_00500</name>
    <name evidence="7" type="ORF">UFOPK3406_00075</name>
    <name evidence="8" type="ORF">UFOPK3925_00210</name>
    <name evidence="13" type="ORF">UFOPK4097_00234</name>
</gene>
<comment type="catalytic activity">
    <reaction evidence="1">
        <text>chorismate = isochorismate</text>
        <dbReference type="Rhea" id="RHEA:18985"/>
        <dbReference type="ChEBI" id="CHEBI:29748"/>
        <dbReference type="ChEBI" id="CHEBI:29780"/>
        <dbReference type="EC" id="5.4.4.2"/>
    </reaction>
</comment>
<dbReference type="InterPro" id="IPR004561">
    <property type="entry name" value="IsoChor_synthase"/>
</dbReference>
<proteinExistence type="inferred from homology"/>
<dbReference type="EMBL" id="CAFBIX010000012">
    <property type="protein sequence ID" value="CAB4847040.1"/>
    <property type="molecule type" value="Genomic_DNA"/>
</dbReference>
<evidence type="ECO:0000256" key="3">
    <source>
        <dbReference type="ARBA" id="ARBA00012824"/>
    </source>
</evidence>
<evidence type="ECO:0000313" key="9">
    <source>
        <dbReference type="EMBL" id="CAB4705903.1"/>
    </source>
</evidence>
<dbReference type="EMBL" id="CAEZYC010000023">
    <property type="protein sequence ID" value="CAB4705903.1"/>
    <property type="molecule type" value="Genomic_DNA"/>
</dbReference>
<evidence type="ECO:0000313" key="7">
    <source>
        <dbReference type="EMBL" id="CAB4329877.1"/>
    </source>
</evidence>
<reference evidence="7" key="1">
    <citation type="submission" date="2020-05" db="EMBL/GenBank/DDBJ databases">
        <authorList>
            <person name="Chiriac C."/>
            <person name="Salcher M."/>
            <person name="Ghai R."/>
            <person name="Kavagutti S V."/>
        </authorList>
    </citation>
    <scope>NUCLEOTIDE SEQUENCE</scope>
</reference>
<evidence type="ECO:0000259" key="6">
    <source>
        <dbReference type="Pfam" id="PF00425"/>
    </source>
</evidence>
<dbReference type="Gene3D" id="3.60.120.10">
    <property type="entry name" value="Anthranilate synthase"/>
    <property type="match status" value="1"/>
</dbReference>
<accession>A0A6J5YLM1</accession>
<evidence type="ECO:0000313" key="8">
    <source>
        <dbReference type="EMBL" id="CAB4331282.1"/>
    </source>
</evidence>
<evidence type="ECO:0000256" key="5">
    <source>
        <dbReference type="ARBA" id="ARBA00041564"/>
    </source>
</evidence>
<dbReference type="EMBL" id="CAFBPK010000002">
    <property type="protein sequence ID" value="CAB5009506.1"/>
    <property type="molecule type" value="Genomic_DNA"/>
</dbReference>
<dbReference type="Pfam" id="PF00425">
    <property type="entry name" value="Chorismate_bind"/>
    <property type="match status" value="1"/>
</dbReference>
<dbReference type="EMBL" id="CAESAI010000001">
    <property type="protein sequence ID" value="CAB4329877.1"/>
    <property type="molecule type" value="Genomic_DNA"/>
</dbReference>
<evidence type="ECO:0000313" key="13">
    <source>
        <dbReference type="EMBL" id="CAB5009506.1"/>
    </source>
</evidence>
<evidence type="ECO:0000313" key="11">
    <source>
        <dbReference type="EMBL" id="CAB4799561.1"/>
    </source>
</evidence>
<organism evidence="7">
    <name type="scientific">freshwater metagenome</name>
    <dbReference type="NCBI Taxonomy" id="449393"/>
    <lineage>
        <taxon>unclassified sequences</taxon>
        <taxon>metagenomes</taxon>
        <taxon>ecological metagenomes</taxon>
    </lineage>
</organism>
<evidence type="ECO:0000313" key="10">
    <source>
        <dbReference type="EMBL" id="CAB4752923.1"/>
    </source>
</evidence>
<sequence>MTSAAFDPTATLFVRTSELPDIPHLLSLLPAEGGLAWVHGPATDQTGVIGLGEVTRITISGPERFSRAQRWWSQQCALSEGGNPIAFASFAFDKQPGTSVVVVPNIVVRRINSKTTLSVISETPITDAQVTKVVGQINRPHSLTHGINQVQYLDGSRPVADWQAAVDTAVSRINTGELDKVVLARDIVAQLDEPLHIGALLMRLNESFPECWTFSVDGLIGATPELLIKRDGEHVTSRVLAGTMRRSSNIDRDGQLAAELLGSDKDQEEHMYAVESVAAALATHCTDLNVPDRPFILRLANVQHLATDVTGELVDAAPALALAASLHPTAAVCGTPTERASQVIRELEGMDRGRYSAPIGWIAANGDGEFGIALRCALIENDERTKLRLYAGCGIVSGSTGESEVAESQAKFAAMRSALD</sequence>
<dbReference type="GO" id="GO:0008909">
    <property type="term" value="F:isochorismate synthase activity"/>
    <property type="evidence" value="ECO:0007669"/>
    <property type="project" value="UniProtKB-EC"/>
</dbReference>
<protein>
    <recommendedName>
        <fullName evidence="3">isochorismate synthase</fullName>
        <ecNumber evidence="3">5.4.4.2</ecNumber>
    </recommendedName>
    <alternativeName>
        <fullName evidence="5">Isochorismate mutase</fullName>
    </alternativeName>
</protein>
<dbReference type="AlphaFoldDB" id="A0A6J5YLM1"/>
<evidence type="ECO:0000313" key="12">
    <source>
        <dbReference type="EMBL" id="CAB4847040.1"/>
    </source>
</evidence>
<dbReference type="InterPro" id="IPR015890">
    <property type="entry name" value="Chorismate_C"/>
</dbReference>